<evidence type="ECO:0000313" key="8">
    <source>
        <dbReference type="EMBL" id="MSU02360.1"/>
    </source>
</evidence>
<comment type="similarity">
    <text evidence="1">Belongs to the sigma-70 factor family. ECF subfamily.</text>
</comment>
<evidence type="ECO:0000256" key="1">
    <source>
        <dbReference type="ARBA" id="ARBA00010641"/>
    </source>
</evidence>
<dbReference type="InterPro" id="IPR039425">
    <property type="entry name" value="RNA_pol_sigma-70-like"/>
</dbReference>
<dbReference type="InterPro" id="IPR013249">
    <property type="entry name" value="RNA_pol_sigma70_r4_t2"/>
</dbReference>
<evidence type="ECO:0000313" key="9">
    <source>
        <dbReference type="Proteomes" id="UP000469523"/>
    </source>
</evidence>
<evidence type="ECO:0000256" key="4">
    <source>
        <dbReference type="ARBA" id="ARBA00023125"/>
    </source>
</evidence>
<dbReference type="Pfam" id="PF08281">
    <property type="entry name" value="Sigma70_r4_2"/>
    <property type="match status" value="1"/>
</dbReference>
<organism evidence="8 9">
    <name type="scientific">Tissierella pigra</name>
    <dbReference type="NCBI Taxonomy" id="2607614"/>
    <lineage>
        <taxon>Bacteria</taxon>
        <taxon>Bacillati</taxon>
        <taxon>Bacillota</taxon>
        <taxon>Tissierellia</taxon>
        <taxon>Tissierellales</taxon>
        <taxon>Tissierellaceae</taxon>
        <taxon>Tissierella</taxon>
    </lineage>
</organism>
<dbReference type="EMBL" id="VUNQ01000030">
    <property type="protein sequence ID" value="MSU02360.1"/>
    <property type="molecule type" value="Genomic_DNA"/>
</dbReference>
<keyword evidence="5" id="KW-0804">Transcription</keyword>
<sequence length="170" mass="20061">MEEQLQLLKSGDESAFEEFVLKHRKEAVNFALSILKDYHAAEDVVQDSFAIFYVYRERLKDYSTLKSYLFSIVHNKSVDYIRDNDKNIYTDYQIASTISPEEIIVNREKEHKFIDSFNKLDESQKSILYLYAFQQMSYNEISEVLGISLAKVKINIFRARKKLKALYAEK</sequence>
<dbReference type="GO" id="GO:0003677">
    <property type="term" value="F:DNA binding"/>
    <property type="evidence" value="ECO:0007669"/>
    <property type="project" value="UniProtKB-KW"/>
</dbReference>
<dbReference type="InterPro" id="IPR014284">
    <property type="entry name" value="RNA_pol_sigma-70_dom"/>
</dbReference>
<dbReference type="InterPro" id="IPR036388">
    <property type="entry name" value="WH-like_DNA-bd_sf"/>
</dbReference>
<dbReference type="PANTHER" id="PTHR43133">
    <property type="entry name" value="RNA POLYMERASE ECF-TYPE SIGMA FACTO"/>
    <property type="match status" value="1"/>
</dbReference>
<evidence type="ECO:0000256" key="2">
    <source>
        <dbReference type="ARBA" id="ARBA00023015"/>
    </source>
</evidence>
<dbReference type="PANTHER" id="PTHR43133:SF52">
    <property type="entry name" value="ECF RNA POLYMERASE SIGMA FACTOR SIGL"/>
    <property type="match status" value="1"/>
</dbReference>
<feature type="domain" description="RNA polymerase sigma factor 70 region 4 type 2" evidence="7">
    <location>
        <begin position="117"/>
        <end position="163"/>
    </location>
</feature>
<dbReference type="NCBIfam" id="TIGR02937">
    <property type="entry name" value="sigma70-ECF"/>
    <property type="match status" value="1"/>
</dbReference>
<dbReference type="SUPFAM" id="SSF88946">
    <property type="entry name" value="Sigma2 domain of RNA polymerase sigma factors"/>
    <property type="match status" value="1"/>
</dbReference>
<dbReference type="GO" id="GO:0016987">
    <property type="term" value="F:sigma factor activity"/>
    <property type="evidence" value="ECO:0007669"/>
    <property type="project" value="UniProtKB-KW"/>
</dbReference>
<protein>
    <submittedName>
        <fullName evidence="8">RNA polymerase sigma factor</fullName>
    </submittedName>
</protein>
<dbReference type="Gene3D" id="1.10.1740.10">
    <property type="match status" value="1"/>
</dbReference>
<keyword evidence="3" id="KW-0731">Sigma factor</keyword>
<keyword evidence="2" id="KW-0805">Transcription regulation</keyword>
<evidence type="ECO:0000256" key="5">
    <source>
        <dbReference type="ARBA" id="ARBA00023163"/>
    </source>
</evidence>
<dbReference type="RefSeq" id="WP_154441143.1">
    <property type="nucleotide sequence ID" value="NZ_VUNQ01000030.1"/>
</dbReference>
<dbReference type="Pfam" id="PF04542">
    <property type="entry name" value="Sigma70_r2"/>
    <property type="match status" value="1"/>
</dbReference>
<dbReference type="AlphaFoldDB" id="A0A6N7Y2T0"/>
<dbReference type="Proteomes" id="UP000469523">
    <property type="component" value="Unassembled WGS sequence"/>
</dbReference>
<gene>
    <name evidence="8" type="ORF">FYJ83_12910</name>
</gene>
<dbReference type="InterPro" id="IPR013324">
    <property type="entry name" value="RNA_pol_sigma_r3/r4-like"/>
</dbReference>
<keyword evidence="4" id="KW-0238">DNA-binding</keyword>
<reference evidence="8 9" key="1">
    <citation type="submission" date="2019-09" db="EMBL/GenBank/DDBJ databases">
        <title>In-depth cultivation of the pig gut microbiome towards novel bacterial diversity and tailored functional studies.</title>
        <authorList>
            <person name="Wylensek D."/>
            <person name="Hitch T.C.A."/>
            <person name="Clavel T."/>
        </authorList>
    </citation>
    <scope>NUCLEOTIDE SEQUENCE [LARGE SCALE GENOMIC DNA]</scope>
    <source>
        <strain evidence="8 9">WCA3-693-APC-4?</strain>
    </source>
</reference>
<feature type="domain" description="RNA polymerase sigma-70 region 2" evidence="6">
    <location>
        <begin position="20"/>
        <end position="86"/>
    </location>
</feature>
<evidence type="ECO:0000259" key="6">
    <source>
        <dbReference type="Pfam" id="PF04542"/>
    </source>
</evidence>
<accession>A0A6N7Y2T0</accession>
<dbReference type="InterPro" id="IPR013325">
    <property type="entry name" value="RNA_pol_sigma_r2"/>
</dbReference>
<comment type="caution">
    <text evidence="8">The sequence shown here is derived from an EMBL/GenBank/DDBJ whole genome shotgun (WGS) entry which is preliminary data.</text>
</comment>
<dbReference type="GO" id="GO:0006352">
    <property type="term" value="P:DNA-templated transcription initiation"/>
    <property type="evidence" value="ECO:0007669"/>
    <property type="project" value="InterPro"/>
</dbReference>
<dbReference type="InterPro" id="IPR007627">
    <property type="entry name" value="RNA_pol_sigma70_r2"/>
</dbReference>
<evidence type="ECO:0000259" key="7">
    <source>
        <dbReference type="Pfam" id="PF08281"/>
    </source>
</evidence>
<dbReference type="CDD" id="cd06171">
    <property type="entry name" value="Sigma70_r4"/>
    <property type="match status" value="1"/>
</dbReference>
<evidence type="ECO:0000256" key="3">
    <source>
        <dbReference type="ARBA" id="ARBA00023082"/>
    </source>
</evidence>
<name>A0A6N7Y2T0_9FIRM</name>
<dbReference type="SUPFAM" id="SSF88659">
    <property type="entry name" value="Sigma3 and sigma4 domains of RNA polymerase sigma factors"/>
    <property type="match status" value="1"/>
</dbReference>
<proteinExistence type="inferred from homology"/>
<dbReference type="Gene3D" id="1.10.10.10">
    <property type="entry name" value="Winged helix-like DNA-binding domain superfamily/Winged helix DNA-binding domain"/>
    <property type="match status" value="1"/>
</dbReference>
<keyword evidence="9" id="KW-1185">Reference proteome</keyword>